<feature type="domain" description="FAD/NAD(P)-binding" evidence="7">
    <location>
        <begin position="6"/>
        <end position="314"/>
    </location>
</feature>
<dbReference type="PANTHER" id="PTHR43014">
    <property type="entry name" value="MERCURIC REDUCTASE"/>
    <property type="match status" value="1"/>
</dbReference>
<evidence type="ECO:0000256" key="2">
    <source>
        <dbReference type="ARBA" id="ARBA00022630"/>
    </source>
</evidence>
<organism evidence="8 9">
    <name type="scientific">Cellulosimicrobium funkei</name>
    <dbReference type="NCBI Taxonomy" id="264251"/>
    <lineage>
        <taxon>Bacteria</taxon>
        <taxon>Bacillati</taxon>
        <taxon>Actinomycetota</taxon>
        <taxon>Actinomycetes</taxon>
        <taxon>Micrococcales</taxon>
        <taxon>Promicromonosporaceae</taxon>
        <taxon>Cellulosimicrobium</taxon>
    </lineage>
</organism>
<dbReference type="Gene3D" id="3.30.390.30">
    <property type="match status" value="1"/>
</dbReference>
<evidence type="ECO:0000313" key="9">
    <source>
        <dbReference type="Proteomes" id="UP000298003"/>
    </source>
</evidence>
<accession>A0A4Y8QXG6</accession>
<dbReference type="Pfam" id="PF07992">
    <property type="entry name" value="Pyr_redox_2"/>
    <property type="match status" value="1"/>
</dbReference>
<dbReference type="InterPro" id="IPR004099">
    <property type="entry name" value="Pyr_nucl-diS_OxRdtase_dimer"/>
</dbReference>
<dbReference type="Pfam" id="PF02852">
    <property type="entry name" value="Pyr_redox_dim"/>
    <property type="match status" value="1"/>
</dbReference>
<dbReference type="InterPro" id="IPR036188">
    <property type="entry name" value="FAD/NAD-bd_sf"/>
</dbReference>
<dbReference type="PANTHER" id="PTHR43014:SF2">
    <property type="entry name" value="MERCURIC REDUCTASE"/>
    <property type="match status" value="1"/>
</dbReference>
<feature type="disulfide bond" description="Redox-active" evidence="5">
    <location>
        <begin position="42"/>
        <end position="47"/>
    </location>
</feature>
<sequence length="449" mass="48425">MDDRFDAIVIGMGPGGEVVASKLLEAGKRVAVVERELIGGECAYWACIPSKTVLRPPEAKGGVDRAAGVDGAGLDWPATRDYRDYMIRHLDDSKQVSGYEKSGATVIKGAARITAPGSVDVEGQRLTAEHIVVATGSDPVVPPIEGLDQAPVWTNREATTLTEIPDRVVIVGGSAVGVELSLFLHRYGAEVTILEQTERLLPREDPRVGELTERYVRDEGIDVRTGATAARVRREGQDTVVEVDGGGEVRCDVIVVGAGRRPRTADLGLDTVGVQVGERGELVVDDKCHAGAGVWGLGDVTGVMLFTHVAKYQARVVADNILGRSRTARYDGIPRVVFADPEIAAVGMTSRQARDRGLPVASTEVDLADAIARPWTYERDPRGHLGVLADRDRRVLVGAWALGPQASEWIHTAALAVREQIPVDRLLDQVAQFPTYNEGYLQALQRLEL</sequence>
<evidence type="ECO:0000256" key="3">
    <source>
        <dbReference type="ARBA" id="ARBA00022827"/>
    </source>
</evidence>
<dbReference type="GeneID" id="95686495"/>
<evidence type="ECO:0000313" key="8">
    <source>
        <dbReference type="EMBL" id="TFF04446.1"/>
    </source>
</evidence>
<keyword evidence="4" id="KW-0520">NAD</keyword>
<dbReference type="InterPro" id="IPR001100">
    <property type="entry name" value="Pyr_nuc-diS_OxRdtase"/>
</dbReference>
<evidence type="ECO:0000259" key="6">
    <source>
        <dbReference type="Pfam" id="PF02852"/>
    </source>
</evidence>
<keyword evidence="3 4" id="KW-0274">FAD</keyword>
<dbReference type="PIRSF" id="PIRSF000350">
    <property type="entry name" value="Mercury_reductase_MerA"/>
    <property type="match status" value="1"/>
</dbReference>
<dbReference type="InterPro" id="IPR023753">
    <property type="entry name" value="FAD/NAD-binding_dom"/>
</dbReference>
<reference evidence="8 9" key="1">
    <citation type="submission" date="2019-03" db="EMBL/GenBank/DDBJ databases">
        <title>Cellulosimicrobium funkei JCM14302 Assembly.</title>
        <authorList>
            <person name="Dou T."/>
        </authorList>
    </citation>
    <scope>NUCLEOTIDE SEQUENCE [LARGE SCALE GENOMIC DNA]</scope>
    <source>
        <strain evidence="8 9">JCM 14302</strain>
    </source>
</reference>
<keyword evidence="4" id="KW-0547">Nucleotide-binding</keyword>
<feature type="binding site" evidence="4">
    <location>
        <position position="299"/>
    </location>
    <ligand>
        <name>FAD</name>
        <dbReference type="ChEBI" id="CHEBI:57692"/>
    </ligand>
</feature>
<comment type="cofactor">
    <cofactor evidence="4">
        <name>FAD</name>
        <dbReference type="ChEBI" id="CHEBI:57692"/>
    </cofactor>
    <text evidence="4">Binds 1 FAD per subunit.</text>
</comment>
<proteinExistence type="inferred from homology"/>
<feature type="binding site" evidence="4">
    <location>
        <position position="259"/>
    </location>
    <ligand>
        <name>NAD(+)</name>
        <dbReference type="ChEBI" id="CHEBI:57540"/>
    </ligand>
</feature>
<feature type="domain" description="Pyridine nucleotide-disulphide oxidoreductase dimerisation" evidence="6">
    <location>
        <begin position="333"/>
        <end position="441"/>
    </location>
</feature>
<protein>
    <submittedName>
        <fullName evidence="8">NAD(P)/FAD-dependent oxidoreductase</fullName>
    </submittedName>
</protein>
<dbReference type="PRINTS" id="PR00411">
    <property type="entry name" value="PNDRDTASEI"/>
</dbReference>
<dbReference type="GO" id="GO:0050660">
    <property type="term" value="F:flavin adenine dinucleotide binding"/>
    <property type="evidence" value="ECO:0007669"/>
    <property type="project" value="TreeGrafter"/>
</dbReference>
<dbReference type="SUPFAM" id="SSF55424">
    <property type="entry name" value="FAD/NAD-linked reductases, dimerisation (C-terminal) domain"/>
    <property type="match status" value="1"/>
</dbReference>
<dbReference type="Gene3D" id="3.50.50.60">
    <property type="entry name" value="FAD/NAD(P)-binding domain"/>
    <property type="match status" value="2"/>
</dbReference>
<dbReference type="AlphaFoldDB" id="A0A4Y8QXG6"/>
<dbReference type="RefSeq" id="WP_061269040.1">
    <property type="nucleotide sequence ID" value="NZ_JBFBKD010000005.1"/>
</dbReference>
<dbReference type="SUPFAM" id="SSF51905">
    <property type="entry name" value="FAD/NAD(P)-binding domain"/>
    <property type="match status" value="1"/>
</dbReference>
<feature type="binding site" evidence="4">
    <location>
        <begin position="172"/>
        <end position="179"/>
    </location>
    <ligand>
        <name>NAD(+)</name>
        <dbReference type="ChEBI" id="CHEBI:57540"/>
    </ligand>
</feature>
<dbReference type="InterPro" id="IPR016156">
    <property type="entry name" value="FAD/NAD-linked_Rdtase_dimer_sf"/>
</dbReference>
<keyword evidence="2" id="KW-0285">Flavoprotein</keyword>
<evidence type="ECO:0000259" key="7">
    <source>
        <dbReference type="Pfam" id="PF07992"/>
    </source>
</evidence>
<comment type="caution">
    <text evidence="8">The sequence shown here is derived from an EMBL/GenBank/DDBJ whole genome shotgun (WGS) entry which is preliminary data.</text>
</comment>
<dbReference type="EMBL" id="SOZH01000012">
    <property type="protein sequence ID" value="TFF04446.1"/>
    <property type="molecule type" value="Genomic_DNA"/>
</dbReference>
<evidence type="ECO:0000256" key="1">
    <source>
        <dbReference type="ARBA" id="ARBA00007532"/>
    </source>
</evidence>
<evidence type="ECO:0000256" key="5">
    <source>
        <dbReference type="PIRSR" id="PIRSR000350-4"/>
    </source>
</evidence>
<feature type="binding site" evidence="4">
    <location>
        <position position="51"/>
    </location>
    <ligand>
        <name>FAD</name>
        <dbReference type="ChEBI" id="CHEBI:57692"/>
    </ligand>
</feature>
<dbReference type="GO" id="GO:0003955">
    <property type="term" value="F:NAD(P)H dehydrogenase (quinone) activity"/>
    <property type="evidence" value="ECO:0007669"/>
    <property type="project" value="TreeGrafter"/>
</dbReference>
<keyword evidence="9" id="KW-1185">Reference proteome</keyword>
<dbReference type="PRINTS" id="PR00368">
    <property type="entry name" value="FADPNR"/>
</dbReference>
<feature type="binding site" evidence="4">
    <location>
        <position position="195"/>
    </location>
    <ligand>
        <name>NAD(+)</name>
        <dbReference type="ChEBI" id="CHEBI:57540"/>
    </ligand>
</feature>
<dbReference type="Proteomes" id="UP000298003">
    <property type="component" value="Unassembled WGS sequence"/>
</dbReference>
<feature type="binding site" evidence="4">
    <location>
        <begin position="135"/>
        <end position="137"/>
    </location>
    <ligand>
        <name>FAD</name>
        <dbReference type="ChEBI" id="CHEBI:57692"/>
    </ligand>
</feature>
<evidence type="ECO:0000256" key="4">
    <source>
        <dbReference type="PIRSR" id="PIRSR000350-3"/>
    </source>
</evidence>
<gene>
    <name evidence="8" type="ORF">E1O70_18595</name>
</gene>
<comment type="similarity">
    <text evidence="1">Belongs to the class-I pyridine nucleotide-disulfide oxidoreductase family.</text>
</comment>
<name>A0A4Y8QXG6_9MICO</name>